<dbReference type="AlphaFoldDB" id="A0AAQ3LBB4"/>
<dbReference type="EMBL" id="CP136920">
    <property type="protein sequence ID" value="WOO42576.1"/>
    <property type="molecule type" value="Genomic_DNA"/>
</dbReference>
<dbReference type="RefSeq" id="WP_317835100.1">
    <property type="nucleotide sequence ID" value="NZ_CP136920.1"/>
</dbReference>
<evidence type="ECO:0000256" key="1">
    <source>
        <dbReference type="SAM" id="Coils"/>
    </source>
</evidence>
<keyword evidence="1" id="KW-0175">Coiled coil</keyword>
<keyword evidence="2" id="KW-1133">Transmembrane helix</keyword>
<reference evidence="5 6" key="1">
    <citation type="submission" date="2023-10" db="EMBL/GenBank/DDBJ databases">
        <title>Rubellicoccus peritrichatus gen. nov., sp. nov., isolated from an algae of coral reef tank.</title>
        <authorList>
            <person name="Luo J."/>
        </authorList>
    </citation>
    <scope>NUCLEOTIDE SEQUENCE [LARGE SCALE GENOMIC DNA]</scope>
    <source>
        <strain evidence="5 6">CR14</strain>
    </source>
</reference>
<feature type="domain" description="ABC-type uncharacterised transport system" evidence="3">
    <location>
        <begin position="170"/>
        <end position="468"/>
    </location>
</feature>
<keyword evidence="2" id="KW-0812">Transmembrane</keyword>
<dbReference type="InterPro" id="IPR055396">
    <property type="entry name" value="DUF7088"/>
</dbReference>
<gene>
    <name evidence="5" type="ORF">RZN69_05695</name>
</gene>
<dbReference type="Proteomes" id="UP001304300">
    <property type="component" value="Chromosome"/>
</dbReference>
<keyword evidence="2" id="KW-0472">Membrane</keyword>
<organism evidence="5 6">
    <name type="scientific">Rubellicoccus peritrichatus</name>
    <dbReference type="NCBI Taxonomy" id="3080537"/>
    <lineage>
        <taxon>Bacteria</taxon>
        <taxon>Pseudomonadati</taxon>
        <taxon>Verrucomicrobiota</taxon>
        <taxon>Opitutia</taxon>
        <taxon>Puniceicoccales</taxon>
        <taxon>Cerasicoccaceae</taxon>
        <taxon>Rubellicoccus</taxon>
    </lineage>
</organism>
<name>A0AAQ3LBB4_9BACT</name>
<evidence type="ECO:0000259" key="4">
    <source>
        <dbReference type="Pfam" id="PF23357"/>
    </source>
</evidence>
<feature type="coiled-coil region" evidence="1">
    <location>
        <begin position="545"/>
        <end position="572"/>
    </location>
</feature>
<sequence>MKSGNQCLSLLVAVSLYVLINFIVGNFRFQWDLTASRQHSISNTTREKLRGLESPVTIRYYASVGENTMPYDLRVYGDKVEYFLDILEQEGRGNIEVIRYDPKPGSDAEETANFDSITSNFNRNQGRFYFGLSVSCLDRKVKIPFLHPDREGLLEYDMLQAIDTVTNQNRKTIGILSALPVMGGEYSNERGEGVFPPWLFIKELQRSYDVASYDKDIGALQTVPPDLLIIMHPVGYGEPVMREVDQYIANGGKVIVMLDPYSGAIEMINPSLQREFMSSDFRKLLNAWGVHYNSVEVVADMNLRSEVDRGFGPETLHTVLDIPQRYIHKEDPITAGINILGFPYAGHFWPAPSMAGRIIPLVSTSKVVSTVKSDELFRISREKNETLLKSFEPDGRRRVIVAKLLGELGSAYPETERNFTAEPDASQVILFADADFVFDPFAGETVQLSESEATLKPYNGNLALFSNAVDHLIGEDVLLAARGKGAVRYPLVGLSDIKLDIEGQYDEQRLIIQKQLQDLEDKLVVISKEEQEKDTNQFIENKKVLNQLLAERDKAEDDLVAIERQIDYALQQVKNRYQWANTLTVPLIVLLVGAIIIYRRNSHSRAR</sequence>
<feature type="domain" description="DUF7088" evidence="4">
    <location>
        <begin position="37"/>
        <end position="133"/>
    </location>
</feature>
<evidence type="ECO:0000256" key="2">
    <source>
        <dbReference type="SAM" id="Phobius"/>
    </source>
</evidence>
<feature type="transmembrane region" description="Helical" evidence="2">
    <location>
        <begin position="7"/>
        <end position="29"/>
    </location>
</feature>
<feature type="transmembrane region" description="Helical" evidence="2">
    <location>
        <begin position="579"/>
        <end position="598"/>
    </location>
</feature>
<evidence type="ECO:0000259" key="3">
    <source>
        <dbReference type="Pfam" id="PF09822"/>
    </source>
</evidence>
<protein>
    <submittedName>
        <fullName evidence="5">GldG family protein</fullName>
    </submittedName>
</protein>
<keyword evidence="6" id="KW-1185">Reference proteome</keyword>
<dbReference type="Pfam" id="PF09822">
    <property type="entry name" value="ABC_transp_aux"/>
    <property type="match status" value="1"/>
</dbReference>
<accession>A0AAQ3LBB4</accession>
<evidence type="ECO:0000313" key="6">
    <source>
        <dbReference type="Proteomes" id="UP001304300"/>
    </source>
</evidence>
<dbReference type="InterPro" id="IPR019196">
    <property type="entry name" value="ABC_transp_unknown"/>
</dbReference>
<evidence type="ECO:0000313" key="5">
    <source>
        <dbReference type="EMBL" id="WOO42576.1"/>
    </source>
</evidence>
<dbReference type="KEGG" id="puo:RZN69_05695"/>
<proteinExistence type="predicted"/>
<dbReference type="Pfam" id="PF23357">
    <property type="entry name" value="DUF7088"/>
    <property type="match status" value="1"/>
</dbReference>